<protein>
    <submittedName>
        <fullName evidence="2">Glyoxylase, beta-lactamase superfamily II</fullName>
    </submittedName>
</protein>
<keyword evidence="3" id="KW-1185">Reference proteome</keyword>
<dbReference type="SUPFAM" id="SSF56281">
    <property type="entry name" value="Metallo-hydrolase/oxidoreductase"/>
    <property type="match status" value="1"/>
</dbReference>
<dbReference type="RefSeq" id="WP_090841956.1">
    <property type="nucleotide sequence ID" value="NZ_FNIL01000003.1"/>
</dbReference>
<evidence type="ECO:0000313" key="3">
    <source>
        <dbReference type="Proteomes" id="UP000198778"/>
    </source>
</evidence>
<sequence>MRRKGEDIDAGNSEAHARLFLDELTGHGIQAPSLVAITHWHWDHVFGMSALTRIPTIATEDTKAGIEALKPFSWDDDSLDNRVEKGIEIEFCADAIKKEFPIKRNIRIVLPTITFSNELTLDLGGVTCVLTQVGGNHSPDGLVVYVKEEKTLFLADVLAPDLYASEWKFTPEETIKMLDRIEDYKAETYIVSHWKPITRNEYLQETDFLRRTAEAMLEFQGEETAVRRALEENNGSLSEEESRTLQYFINGWKKE</sequence>
<proteinExistence type="predicted"/>
<dbReference type="PANTHER" id="PTHR42951">
    <property type="entry name" value="METALLO-BETA-LACTAMASE DOMAIN-CONTAINING"/>
    <property type="match status" value="1"/>
</dbReference>
<dbReference type="PANTHER" id="PTHR42951:SF4">
    <property type="entry name" value="ACYL-COENZYME A THIOESTERASE MBLAC2"/>
    <property type="match status" value="1"/>
</dbReference>
<dbReference type="OrthoDB" id="420651at2"/>
<evidence type="ECO:0000259" key="1">
    <source>
        <dbReference type="SMART" id="SM00849"/>
    </source>
</evidence>
<reference evidence="3" key="1">
    <citation type="submission" date="2016-10" db="EMBL/GenBank/DDBJ databases">
        <authorList>
            <person name="Varghese N."/>
            <person name="Submissions S."/>
        </authorList>
    </citation>
    <scope>NUCLEOTIDE SEQUENCE [LARGE SCALE GENOMIC DNA]</scope>
    <source>
        <strain evidence="3">CGMCC 1.10369</strain>
    </source>
</reference>
<feature type="domain" description="Metallo-beta-lactamase" evidence="1">
    <location>
        <begin position="10"/>
        <end position="193"/>
    </location>
</feature>
<dbReference type="Proteomes" id="UP000198778">
    <property type="component" value="Unassembled WGS sequence"/>
</dbReference>
<name>A0A1H0DS74_9BACI</name>
<accession>A0A1H0DS74</accession>
<dbReference type="InterPro" id="IPR050855">
    <property type="entry name" value="NDM-1-like"/>
</dbReference>
<dbReference type="EMBL" id="FNIL01000003">
    <property type="protein sequence ID" value="SDN72893.1"/>
    <property type="molecule type" value="Genomic_DNA"/>
</dbReference>
<dbReference type="SMART" id="SM00849">
    <property type="entry name" value="Lactamase_B"/>
    <property type="match status" value="1"/>
</dbReference>
<dbReference type="AlphaFoldDB" id="A0A1H0DS74"/>
<dbReference type="Pfam" id="PF00753">
    <property type="entry name" value="Lactamase_B"/>
    <property type="match status" value="1"/>
</dbReference>
<dbReference type="Gene3D" id="3.60.15.10">
    <property type="entry name" value="Ribonuclease Z/Hydroxyacylglutathione hydrolase-like"/>
    <property type="match status" value="1"/>
</dbReference>
<dbReference type="STRING" id="745820.SAMN04488053_10364"/>
<evidence type="ECO:0000313" key="2">
    <source>
        <dbReference type="EMBL" id="SDN72893.1"/>
    </source>
</evidence>
<dbReference type="InterPro" id="IPR001279">
    <property type="entry name" value="Metallo-B-lactamas"/>
</dbReference>
<organism evidence="2 3">
    <name type="scientific">Alkalicoccus daliensis</name>
    <dbReference type="NCBI Taxonomy" id="745820"/>
    <lineage>
        <taxon>Bacteria</taxon>
        <taxon>Bacillati</taxon>
        <taxon>Bacillota</taxon>
        <taxon>Bacilli</taxon>
        <taxon>Bacillales</taxon>
        <taxon>Bacillaceae</taxon>
        <taxon>Alkalicoccus</taxon>
    </lineage>
</organism>
<dbReference type="InterPro" id="IPR036866">
    <property type="entry name" value="RibonucZ/Hydroxyglut_hydro"/>
</dbReference>
<gene>
    <name evidence="2" type="ORF">SAMN04488053_10364</name>
</gene>